<keyword evidence="1" id="KW-0812">Transmembrane</keyword>
<evidence type="ECO:0000256" key="1">
    <source>
        <dbReference type="SAM" id="Phobius"/>
    </source>
</evidence>
<comment type="caution">
    <text evidence="2">The sequence shown here is derived from an EMBL/GenBank/DDBJ whole genome shotgun (WGS) entry which is preliminary data.</text>
</comment>
<dbReference type="Proteomes" id="UP000540656">
    <property type="component" value="Unassembled WGS sequence"/>
</dbReference>
<reference evidence="2 3" key="1">
    <citation type="submission" date="2020-07" db="EMBL/GenBank/DDBJ databases">
        <title>Sequencing the genomes of 1000 actinobacteria strains.</title>
        <authorList>
            <person name="Klenk H.-P."/>
        </authorList>
    </citation>
    <scope>NUCLEOTIDE SEQUENCE [LARGE SCALE GENOMIC DNA]</scope>
    <source>
        <strain evidence="2 3">DSM 23819</strain>
    </source>
</reference>
<name>A0A7Y9RYJ8_9ACTN</name>
<gene>
    <name evidence="2" type="ORF">BJ980_000030</name>
</gene>
<accession>A0A7Y9RYJ8</accession>
<protein>
    <recommendedName>
        <fullName evidence="4">DUF4760 domain-containing protein</fullName>
    </recommendedName>
</protein>
<evidence type="ECO:0000313" key="3">
    <source>
        <dbReference type="Proteomes" id="UP000540656"/>
    </source>
</evidence>
<keyword evidence="3" id="KW-1185">Reference proteome</keyword>
<dbReference type="EMBL" id="JACCAA010000001">
    <property type="protein sequence ID" value="NYG57107.1"/>
    <property type="molecule type" value="Genomic_DNA"/>
</dbReference>
<feature type="transmembrane region" description="Helical" evidence="1">
    <location>
        <begin position="6"/>
        <end position="30"/>
    </location>
</feature>
<dbReference type="AlphaFoldDB" id="A0A7Y9RYJ8"/>
<evidence type="ECO:0008006" key="4">
    <source>
        <dbReference type="Google" id="ProtNLM"/>
    </source>
</evidence>
<proteinExistence type="predicted"/>
<keyword evidence="1" id="KW-1133">Transmembrane helix</keyword>
<organism evidence="2 3">
    <name type="scientific">Nocardioides daedukensis</name>
    <dbReference type="NCBI Taxonomy" id="634462"/>
    <lineage>
        <taxon>Bacteria</taxon>
        <taxon>Bacillati</taxon>
        <taxon>Actinomycetota</taxon>
        <taxon>Actinomycetes</taxon>
        <taxon>Propionibacteriales</taxon>
        <taxon>Nocardioidaceae</taxon>
        <taxon>Nocardioides</taxon>
    </lineage>
</organism>
<keyword evidence="1" id="KW-0472">Membrane</keyword>
<evidence type="ECO:0000313" key="2">
    <source>
        <dbReference type="EMBL" id="NYG57107.1"/>
    </source>
</evidence>
<sequence>MDVSTALATAGISATVSALVSLAAVSSVTIRQERAKRRENARETLRETVQPLQHTLSRYIFGAGRAKAPRDLGGAMALDDLADAIRVTQAAEPLPRWRRGLVRRRLGRIYGKGVMTLIRDYPISPGAAPEGAVTMWLTAALLQIDLPDHPNRSLLHRTYSNLTSTDSGRTLARELRLLREAR</sequence>